<dbReference type="EMBL" id="AP019869">
    <property type="protein sequence ID" value="BBN09579.1"/>
    <property type="molecule type" value="Genomic_DNA"/>
</dbReference>
<name>A0AAF6BC45_MARPO</name>
<organism evidence="1 2">
    <name type="scientific">Marchantia polymorpha subsp. ruderalis</name>
    <dbReference type="NCBI Taxonomy" id="1480154"/>
    <lineage>
        <taxon>Eukaryota</taxon>
        <taxon>Viridiplantae</taxon>
        <taxon>Streptophyta</taxon>
        <taxon>Embryophyta</taxon>
        <taxon>Marchantiophyta</taxon>
        <taxon>Marchantiopsida</taxon>
        <taxon>Marchantiidae</taxon>
        <taxon>Marchantiales</taxon>
        <taxon>Marchantiaceae</taxon>
        <taxon>Marchantia</taxon>
    </lineage>
</organism>
<sequence length="102" mass="10960">MQGLVYFQADIGHNKLIRSSLLGESCPDAASTNAAGTQSHRLKLSLLSTLPIQNHNRTLNPLTSISLAHYLCSHGYGDPCMHVESVAASSMASPLPFSSFYL</sequence>
<dbReference type="AlphaFoldDB" id="A0AAF6BC45"/>
<dbReference type="Proteomes" id="UP001162541">
    <property type="component" value="Chromosome 4"/>
</dbReference>
<evidence type="ECO:0000313" key="2">
    <source>
        <dbReference type="Proteomes" id="UP001162541"/>
    </source>
</evidence>
<proteinExistence type="predicted"/>
<evidence type="ECO:0000313" key="1">
    <source>
        <dbReference type="EMBL" id="BBN09579.1"/>
    </source>
</evidence>
<accession>A0AAF6BC45</accession>
<gene>
    <name evidence="1" type="ORF">Mp_4g20840</name>
</gene>
<reference evidence="2" key="1">
    <citation type="journal article" date="2020" name="Curr. Biol.">
        <title>Chromatin organization in early land plants reveals an ancestral association between H3K27me3, transposons, and constitutive heterochromatin.</title>
        <authorList>
            <person name="Montgomery S.A."/>
            <person name="Tanizawa Y."/>
            <person name="Galik B."/>
            <person name="Wang N."/>
            <person name="Ito T."/>
            <person name="Mochizuki T."/>
            <person name="Akimcheva S."/>
            <person name="Bowman J.L."/>
            <person name="Cognat V."/>
            <person name="Marechal-Drouard L."/>
            <person name="Ekker H."/>
            <person name="Hong S.F."/>
            <person name="Kohchi T."/>
            <person name="Lin S.S."/>
            <person name="Liu L.D."/>
            <person name="Nakamura Y."/>
            <person name="Valeeva L.R."/>
            <person name="Shakirov E.V."/>
            <person name="Shippen D.E."/>
            <person name="Wei W.L."/>
            <person name="Yagura M."/>
            <person name="Yamaoka S."/>
            <person name="Yamato K.T."/>
            <person name="Liu C."/>
            <person name="Berger F."/>
        </authorList>
    </citation>
    <scope>NUCLEOTIDE SEQUENCE [LARGE SCALE GENOMIC DNA]</scope>
    <source>
        <strain evidence="2">Tak-1</strain>
    </source>
</reference>
<protein>
    <submittedName>
        <fullName evidence="1">Uncharacterized protein</fullName>
    </submittedName>
</protein>